<dbReference type="InterPro" id="IPR012373">
    <property type="entry name" value="Ferrdict_sens_TM"/>
</dbReference>
<evidence type="ECO:0000259" key="3">
    <source>
        <dbReference type="Pfam" id="PF16344"/>
    </source>
</evidence>
<reference evidence="5" key="1">
    <citation type="journal article" date="2019" name="Int. J. Syst. Evol. Microbiol.">
        <title>The Global Catalogue of Microorganisms (GCM) 10K type strain sequencing project: providing services to taxonomists for standard genome sequencing and annotation.</title>
        <authorList>
            <consortium name="The Broad Institute Genomics Platform"/>
            <consortium name="The Broad Institute Genome Sequencing Center for Infectious Disease"/>
            <person name="Wu L."/>
            <person name="Ma J."/>
        </authorList>
    </citation>
    <scope>NUCLEOTIDE SEQUENCE [LARGE SCALE GENOMIC DNA]</scope>
    <source>
        <strain evidence="5">KCTC 23098</strain>
    </source>
</reference>
<name>A0ABW6B3P0_9SPHI</name>
<comment type="caution">
    <text evidence="4">The sequence shown here is derived from an EMBL/GenBank/DDBJ whole genome shotgun (WGS) entry which is preliminary data.</text>
</comment>
<dbReference type="EMBL" id="JBHUPA010000016">
    <property type="protein sequence ID" value="MFD2964110.1"/>
    <property type="molecule type" value="Genomic_DNA"/>
</dbReference>
<evidence type="ECO:0000313" key="5">
    <source>
        <dbReference type="Proteomes" id="UP001597560"/>
    </source>
</evidence>
<dbReference type="Pfam" id="PF16344">
    <property type="entry name" value="FecR_C"/>
    <property type="match status" value="1"/>
</dbReference>
<gene>
    <name evidence="4" type="ORF">ACFS6J_20050</name>
</gene>
<feature type="domain" description="Protein FecR C-terminal" evidence="3">
    <location>
        <begin position="256"/>
        <end position="322"/>
    </location>
</feature>
<dbReference type="InterPro" id="IPR032508">
    <property type="entry name" value="FecR_C"/>
</dbReference>
<dbReference type="Pfam" id="PF04773">
    <property type="entry name" value="FecR"/>
    <property type="match status" value="1"/>
</dbReference>
<evidence type="ECO:0000256" key="1">
    <source>
        <dbReference type="SAM" id="Phobius"/>
    </source>
</evidence>
<evidence type="ECO:0000313" key="4">
    <source>
        <dbReference type="EMBL" id="MFD2964110.1"/>
    </source>
</evidence>
<dbReference type="Proteomes" id="UP001597560">
    <property type="component" value="Unassembled WGS sequence"/>
</dbReference>
<dbReference type="InterPro" id="IPR006860">
    <property type="entry name" value="FecR"/>
</dbReference>
<keyword evidence="1" id="KW-1133">Transmembrane helix</keyword>
<feature type="transmembrane region" description="Helical" evidence="1">
    <location>
        <begin position="78"/>
        <end position="96"/>
    </location>
</feature>
<proteinExistence type="predicted"/>
<keyword evidence="5" id="KW-1185">Reference proteome</keyword>
<dbReference type="Gene3D" id="3.55.50.30">
    <property type="match status" value="1"/>
</dbReference>
<dbReference type="PANTHER" id="PTHR30273:SF2">
    <property type="entry name" value="PROTEIN FECR"/>
    <property type="match status" value="1"/>
</dbReference>
<keyword evidence="1" id="KW-0812">Transmembrane</keyword>
<dbReference type="Gene3D" id="2.60.120.1440">
    <property type="match status" value="1"/>
</dbReference>
<evidence type="ECO:0000259" key="2">
    <source>
        <dbReference type="Pfam" id="PF04773"/>
    </source>
</evidence>
<feature type="domain" description="FecR protein" evidence="2">
    <location>
        <begin position="114"/>
        <end position="209"/>
    </location>
</feature>
<sequence>MYANRFRRLLRKYHTKRATPEERRLVDDWYNSFDDSPRLTHTQRKILRNELHTNIQKQLFLHEDPIVRKMRWLPFRKLIAASILLCTTGMIAWLFIVRNGEKLPSEKREWVEVAAAAGRLKKVTLPDSTEVWLNTDTKIGFFNPFEHGETREVTLLEGEAFFSVSPDKTKPFIVHAQGIETRVLGTSFTVHAYKELDELRVSVSTGMVQVRRVDGYSLGTLSRGEEVVYNKVEGTNFTREADPEVRSAWTSGTTYLSEASFAELALAFRHTYGLHLKAHNEAIFNQRYSIQLDRHTRYDDFVKALCAIHKNRYRKEENAIIIY</sequence>
<dbReference type="RefSeq" id="WP_377612251.1">
    <property type="nucleotide sequence ID" value="NZ_JBHUPA010000016.1"/>
</dbReference>
<organism evidence="4 5">
    <name type="scientific">Olivibacter jilunii</name>
    <dbReference type="NCBI Taxonomy" id="985016"/>
    <lineage>
        <taxon>Bacteria</taxon>
        <taxon>Pseudomonadati</taxon>
        <taxon>Bacteroidota</taxon>
        <taxon>Sphingobacteriia</taxon>
        <taxon>Sphingobacteriales</taxon>
        <taxon>Sphingobacteriaceae</taxon>
        <taxon>Olivibacter</taxon>
    </lineage>
</organism>
<protein>
    <submittedName>
        <fullName evidence="4">FecR family protein</fullName>
    </submittedName>
</protein>
<keyword evidence="1" id="KW-0472">Membrane</keyword>
<dbReference type="PANTHER" id="PTHR30273">
    <property type="entry name" value="PERIPLASMIC SIGNAL SENSOR AND SIGMA FACTOR ACTIVATOR FECR-RELATED"/>
    <property type="match status" value="1"/>
</dbReference>
<dbReference type="PIRSF" id="PIRSF018266">
    <property type="entry name" value="FecR"/>
    <property type="match status" value="1"/>
</dbReference>
<accession>A0ABW6B3P0</accession>